<name>A0A8T2QY34_CERRI</name>
<keyword evidence="2" id="KW-1185">Reference proteome</keyword>
<reference evidence="1" key="1">
    <citation type="submission" date="2021-08" db="EMBL/GenBank/DDBJ databases">
        <title>WGS assembly of Ceratopteris richardii.</title>
        <authorList>
            <person name="Marchant D.B."/>
            <person name="Chen G."/>
            <person name="Jenkins J."/>
            <person name="Shu S."/>
            <person name="Leebens-Mack J."/>
            <person name="Grimwood J."/>
            <person name="Schmutz J."/>
            <person name="Soltis P."/>
            <person name="Soltis D."/>
            <person name="Chen Z.-H."/>
        </authorList>
    </citation>
    <scope>NUCLEOTIDE SEQUENCE</scope>
    <source>
        <strain evidence="1">Whitten #5841</strain>
        <tissue evidence="1">Leaf</tissue>
    </source>
</reference>
<dbReference type="OrthoDB" id="661559at2759"/>
<accession>A0A8T2QY34</accession>
<sequence>MWRISFVESLRRLHSSWQNIFSRGVGHRHVHERTIEVIYEDVKACGYNDVQVMWSILTMAKGHHEDYPSFPASPATWPSLSL</sequence>
<dbReference type="EMBL" id="CM035436">
    <property type="protein sequence ID" value="KAH7288351.1"/>
    <property type="molecule type" value="Genomic_DNA"/>
</dbReference>
<organism evidence="1 2">
    <name type="scientific">Ceratopteris richardii</name>
    <name type="common">Triangle waterfern</name>
    <dbReference type="NCBI Taxonomy" id="49495"/>
    <lineage>
        <taxon>Eukaryota</taxon>
        <taxon>Viridiplantae</taxon>
        <taxon>Streptophyta</taxon>
        <taxon>Embryophyta</taxon>
        <taxon>Tracheophyta</taxon>
        <taxon>Polypodiopsida</taxon>
        <taxon>Polypodiidae</taxon>
        <taxon>Polypodiales</taxon>
        <taxon>Pteridineae</taxon>
        <taxon>Pteridaceae</taxon>
        <taxon>Parkerioideae</taxon>
        <taxon>Ceratopteris</taxon>
    </lineage>
</organism>
<gene>
    <name evidence="1" type="ORF">KP509_31G023200</name>
</gene>
<dbReference type="PANTHER" id="PTHR33181">
    <property type="entry name" value="OS01G0778500 PROTEIN"/>
    <property type="match status" value="1"/>
</dbReference>
<dbReference type="AlphaFoldDB" id="A0A8T2QY34"/>
<dbReference type="Proteomes" id="UP000825935">
    <property type="component" value="Chromosome 31"/>
</dbReference>
<evidence type="ECO:0000313" key="2">
    <source>
        <dbReference type="Proteomes" id="UP000825935"/>
    </source>
</evidence>
<comment type="caution">
    <text evidence="1">The sequence shown here is derived from an EMBL/GenBank/DDBJ whole genome shotgun (WGS) entry which is preliminary data.</text>
</comment>
<protein>
    <submittedName>
        <fullName evidence="1">Uncharacterized protein</fullName>
    </submittedName>
</protein>
<evidence type="ECO:0000313" key="1">
    <source>
        <dbReference type="EMBL" id="KAH7288351.1"/>
    </source>
</evidence>
<dbReference type="PANTHER" id="PTHR33181:SF59">
    <property type="entry name" value="OVATE FAMILY PROTEIN"/>
    <property type="match status" value="1"/>
</dbReference>
<proteinExistence type="predicted"/>